<evidence type="ECO:0000256" key="2">
    <source>
        <dbReference type="ARBA" id="ARBA00022737"/>
    </source>
</evidence>
<keyword evidence="3 5" id="KW-0863">Zinc-finger</keyword>
<dbReference type="SUPFAM" id="SSF90229">
    <property type="entry name" value="CCCH zinc finger"/>
    <property type="match status" value="4"/>
</dbReference>
<feature type="domain" description="C3H1-type" evidence="7">
    <location>
        <begin position="11"/>
        <end position="37"/>
    </location>
</feature>
<dbReference type="EMBL" id="CAJNDS010002102">
    <property type="protein sequence ID" value="CAE7327840.1"/>
    <property type="molecule type" value="Genomic_DNA"/>
</dbReference>
<reference evidence="8" key="1">
    <citation type="submission" date="2021-02" db="EMBL/GenBank/DDBJ databases">
        <authorList>
            <person name="Dougan E. K."/>
            <person name="Rhodes N."/>
            <person name="Thang M."/>
            <person name="Chan C."/>
        </authorList>
    </citation>
    <scope>NUCLEOTIDE SEQUENCE</scope>
</reference>
<evidence type="ECO:0000259" key="7">
    <source>
        <dbReference type="PROSITE" id="PS50103"/>
    </source>
</evidence>
<sequence>MTKAEQKKSVQFTRMCKFWRTNECKMGTGCTFAHDTAELRPSPKPCFEFSKTGCCVRGKACRFVHLADGNDVKKSGGKSSGLRVSVQQAGAGQHPLAPASVWPMAFAPYVPAGLSTQVPELGHMLPPLQQSVVPSPCFRPPPGLEDAGLMGVGGNGACSTVKLMDGGSRRSSFSDAPLGLEHLLSIPKADPDDLATHSWTSTMRSACAPAGMTVHTVRSCTSFLWLSLRMAGTLAEQKKAVQFTRMCKFWRTNECKMGTDCTFAHDTAELRPSPKPCFEFSKTGSCVRGQACRFVHLADGNGGKKSGGKSSGLCVSVQQAGAGQHPLAGASGWPMAFAPYAPAGVRTPMPELDHMLPPLQPSVVPSSCFRPPPGLGDAVLMGVGGNGLCSAVKLMSDGGSRGSSFSDAPLGLEHLLSIPKADPDDLATHSWTSTMCLSSTPTSFSESDGAGVRNHKAQREIGKAEQKKAVQFTRMCKFWRTNECKMGTDCTFAHDTAELRPSPKPCFEFSKTGSCVRGQACRFVHLVDGNGGKKSGGKSSGLRVSVQQAGTRQHLLAGASAWPMAFAPYAPAGVSTPMPELDHMLPPLQPSVVPSPCFRPPPGLEDAGLMGVGGNGACSTVKLMDGGSRRSSFSDAPLGLEHLLSIPKADPDDLATHSWTSTMCLSSTPSSFSESALLEVRDDVRGLIFGCLREFQQQLMECGAMNAEQKKSVQFTRMCKFWRTNECKMGTDCTFAHDTAELRPSPKPCFQFSKTGSCARGQACRFVHLVDGNGGKKSGGKCLRVSVQQVGAAVARQHPLTGASAWPMAFAPYAPAGVSTPMPELGHMLPPLQPSVVPSPCFRPPPGLEDAGLMGVGGNGACSTVKFMDGGSRRSSFSDAPLGLEHLLSIPKADPDDLATHSWTSTMCLSSTPSSFSESDGDDVRGLIFDCLRKFQQQLMECGRAEEIRAVHPHVQVLADERVQDGDGTFAHDTAELRPSPKPCFQFSKTGSCARGQACRFVHLVDGNGGKKSGGKSSGLRVSVQQAVARQHPLADASAWPMASAPYAPACVSTPMPELGHMLPPLQPSVVPSPCFRPPPGLEDAGLMGVGGNGACSTVKLMDGVSRRSSFSDAPLGLEHLLSIPKADPDDLATHSWTSTMCLSSTPSSFSESDGPEGTSFWL</sequence>
<feature type="region of interest" description="Disordered" evidence="6">
    <location>
        <begin position="1144"/>
        <end position="1163"/>
    </location>
</feature>
<evidence type="ECO:0000256" key="3">
    <source>
        <dbReference type="ARBA" id="ARBA00022771"/>
    </source>
</evidence>
<feature type="zinc finger region" description="C3H1-type" evidence="5">
    <location>
        <begin position="242"/>
        <end position="268"/>
    </location>
</feature>
<feature type="zinc finger region" description="C3H1-type" evidence="5">
    <location>
        <begin position="500"/>
        <end position="528"/>
    </location>
</feature>
<feature type="zinc finger region" description="C3H1-type" evidence="5">
    <location>
        <begin position="471"/>
        <end position="497"/>
    </location>
</feature>
<keyword evidence="9" id="KW-1185">Reference proteome</keyword>
<gene>
    <name evidence="8" type="ORF">SNAT2548_LOCUS17166</name>
</gene>
<keyword evidence="1 5" id="KW-0479">Metal-binding</keyword>
<dbReference type="Gene3D" id="4.10.1000.10">
    <property type="entry name" value="Zinc finger, CCCH-type"/>
    <property type="match status" value="4"/>
</dbReference>
<dbReference type="AlphaFoldDB" id="A0A812P3Z4"/>
<organism evidence="8 9">
    <name type="scientific">Symbiodinium natans</name>
    <dbReference type="NCBI Taxonomy" id="878477"/>
    <lineage>
        <taxon>Eukaryota</taxon>
        <taxon>Sar</taxon>
        <taxon>Alveolata</taxon>
        <taxon>Dinophyceae</taxon>
        <taxon>Suessiales</taxon>
        <taxon>Symbiodiniaceae</taxon>
        <taxon>Symbiodinium</taxon>
    </lineage>
</organism>
<feature type="domain" description="C3H1-type" evidence="7">
    <location>
        <begin position="978"/>
        <end position="1006"/>
    </location>
</feature>
<feature type="zinc finger region" description="C3H1-type" evidence="5">
    <location>
        <begin position="40"/>
        <end position="68"/>
    </location>
</feature>
<evidence type="ECO:0000256" key="4">
    <source>
        <dbReference type="ARBA" id="ARBA00022833"/>
    </source>
</evidence>
<accession>A0A812P3Z4</accession>
<feature type="domain" description="C3H1-type" evidence="7">
    <location>
        <begin position="743"/>
        <end position="771"/>
    </location>
</feature>
<protein>
    <recommendedName>
        <fullName evidence="7">C3H1-type domain-containing protein</fullName>
    </recommendedName>
</protein>
<feature type="domain" description="C3H1-type" evidence="7">
    <location>
        <begin position="271"/>
        <end position="299"/>
    </location>
</feature>
<dbReference type="InterPro" id="IPR045877">
    <property type="entry name" value="ZFP36-like"/>
</dbReference>
<evidence type="ECO:0000313" key="8">
    <source>
        <dbReference type="EMBL" id="CAE7327840.1"/>
    </source>
</evidence>
<comment type="caution">
    <text evidence="8">The sequence shown here is derived from an EMBL/GenBank/DDBJ whole genome shotgun (WGS) entry which is preliminary data.</text>
</comment>
<feature type="domain" description="C3H1-type" evidence="7">
    <location>
        <begin position="242"/>
        <end position="268"/>
    </location>
</feature>
<dbReference type="PROSITE" id="PS50103">
    <property type="entry name" value="ZF_C3H1"/>
    <property type="match status" value="9"/>
</dbReference>
<feature type="domain" description="C3H1-type" evidence="7">
    <location>
        <begin position="714"/>
        <end position="740"/>
    </location>
</feature>
<evidence type="ECO:0000256" key="1">
    <source>
        <dbReference type="ARBA" id="ARBA00022723"/>
    </source>
</evidence>
<feature type="domain" description="C3H1-type" evidence="7">
    <location>
        <begin position="471"/>
        <end position="497"/>
    </location>
</feature>
<name>A0A812P3Z4_9DINO</name>
<evidence type="ECO:0000313" key="9">
    <source>
        <dbReference type="Proteomes" id="UP000604046"/>
    </source>
</evidence>
<keyword evidence="4 5" id="KW-0862">Zinc</keyword>
<feature type="domain" description="C3H1-type" evidence="7">
    <location>
        <begin position="500"/>
        <end position="528"/>
    </location>
</feature>
<dbReference type="InterPro" id="IPR036855">
    <property type="entry name" value="Znf_CCCH_sf"/>
</dbReference>
<dbReference type="InterPro" id="IPR000571">
    <property type="entry name" value="Znf_CCCH"/>
</dbReference>
<dbReference type="GO" id="GO:0003729">
    <property type="term" value="F:mRNA binding"/>
    <property type="evidence" value="ECO:0007669"/>
    <property type="project" value="InterPro"/>
</dbReference>
<feature type="zinc finger region" description="C3H1-type" evidence="5">
    <location>
        <begin position="714"/>
        <end position="740"/>
    </location>
</feature>
<evidence type="ECO:0000256" key="6">
    <source>
        <dbReference type="SAM" id="MobiDB-lite"/>
    </source>
</evidence>
<dbReference type="OrthoDB" id="3247158at2759"/>
<dbReference type="PANTHER" id="PTHR12547">
    <property type="entry name" value="CCCH ZINC FINGER/TIS11-RELATED"/>
    <property type="match status" value="1"/>
</dbReference>
<keyword evidence="2" id="KW-0677">Repeat</keyword>
<dbReference type="PANTHER" id="PTHR12547:SF18">
    <property type="entry name" value="PROTEIN TIS11"/>
    <property type="match status" value="1"/>
</dbReference>
<feature type="domain" description="C3H1-type" evidence="7">
    <location>
        <begin position="40"/>
        <end position="68"/>
    </location>
</feature>
<proteinExistence type="predicted"/>
<dbReference type="Pfam" id="PF00642">
    <property type="entry name" value="zf-CCCH"/>
    <property type="match status" value="2"/>
</dbReference>
<feature type="zinc finger region" description="C3H1-type" evidence="5">
    <location>
        <begin position="978"/>
        <end position="1006"/>
    </location>
</feature>
<dbReference type="Proteomes" id="UP000604046">
    <property type="component" value="Unassembled WGS sequence"/>
</dbReference>
<feature type="zinc finger region" description="C3H1-type" evidence="5">
    <location>
        <begin position="743"/>
        <end position="771"/>
    </location>
</feature>
<dbReference type="GO" id="GO:0008270">
    <property type="term" value="F:zinc ion binding"/>
    <property type="evidence" value="ECO:0007669"/>
    <property type="project" value="UniProtKB-KW"/>
</dbReference>
<evidence type="ECO:0000256" key="5">
    <source>
        <dbReference type="PROSITE-ProRule" id="PRU00723"/>
    </source>
</evidence>
<feature type="zinc finger region" description="C3H1-type" evidence="5">
    <location>
        <begin position="11"/>
        <end position="37"/>
    </location>
</feature>
<feature type="zinc finger region" description="C3H1-type" evidence="5">
    <location>
        <begin position="271"/>
        <end position="299"/>
    </location>
</feature>
<dbReference type="SMART" id="SM00356">
    <property type="entry name" value="ZnF_C3H1"/>
    <property type="match status" value="9"/>
</dbReference>